<dbReference type="EMBL" id="WAAT01000004">
    <property type="protein sequence ID" value="KAB1071354.1"/>
    <property type="molecule type" value="Genomic_DNA"/>
</dbReference>
<evidence type="ECO:0000313" key="1">
    <source>
        <dbReference type="EMBL" id="KAB1071354.1"/>
    </source>
</evidence>
<sequence length="183" mass="21475">MKQKPTPKEVVLDLDFDFNELKETLENTHIGEGSHLNPILLDFFVKNDLKGFFLNLVCGESVQFKLNFPGTSIVPKLYYLKFINLSKASQTFMSLEDWQEHIIFKKNDKHSSVAPDGSLFVKPRTIKESNEEYFLIKSKDKDQSDCDLKDLYLYYTIVLSFEIDNKEYYFKIDPFVKIHSKHN</sequence>
<keyword evidence="2" id="KW-1185">Reference proteome</keyword>
<dbReference type="AlphaFoldDB" id="A0A6N6MLZ9"/>
<accession>A0A6N6MLZ9</accession>
<gene>
    <name evidence="1" type="ORF">F6U93_01105</name>
</gene>
<comment type="caution">
    <text evidence="1">The sequence shown here is derived from an EMBL/GenBank/DDBJ whole genome shotgun (WGS) entry which is preliminary data.</text>
</comment>
<organism evidence="1 2">
    <name type="scientific">Pseudotamlana haliotis</name>
    <dbReference type="NCBI Taxonomy" id="2614804"/>
    <lineage>
        <taxon>Bacteria</taxon>
        <taxon>Pseudomonadati</taxon>
        <taxon>Bacteroidota</taxon>
        <taxon>Flavobacteriia</taxon>
        <taxon>Flavobacteriales</taxon>
        <taxon>Flavobacteriaceae</taxon>
        <taxon>Pseudotamlana</taxon>
    </lineage>
</organism>
<proteinExistence type="predicted"/>
<reference evidence="1 2" key="1">
    <citation type="submission" date="2019-09" db="EMBL/GenBank/DDBJ databases">
        <authorList>
            <person name="Cao W.R."/>
        </authorList>
    </citation>
    <scope>NUCLEOTIDE SEQUENCE [LARGE SCALE GENOMIC DNA]</scope>
    <source>
        <strain evidence="1 2">B1N29</strain>
    </source>
</reference>
<dbReference type="Proteomes" id="UP000441333">
    <property type="component" value="Unassembled WGS sequence"/>
</dbReference>
<evidence type="ECO:0000313" key="2">
    <source>
        <dbReference type="Proteomes" id="UP000441333"/>
    </source>
</evidence>
<dbReference type="RefSeq" id="WP_150936002.1">
    <property type="nucleotide sequence ID" value="NZ_WAAT01000004.1"/>
</dbReference>
<name>A0A6N6MLZ9_9FLAO</name>
<protein>
    <submittedName>
        <fullName evidence="1">Uncharacterized protein</fullName>
    </submittedName>
</protein>